<evidence type="ECO:0000256" key="1">
    <source>
        <dbReference type="ARBA" id="ARBA00004123"/>
    </source>
</evidence>
<dbReference type="InterPro" id="IPR055339">
    <property type="entry name" value="HMG-box_WDHD1"/>
</dbReference>
<evidence type="ECO:0000259" key="10">
    <source>
        <dbReference type="Pfam" id="PF24817"/>
    </source>
</evidence>
<organism evidence="11 12">
    <name type="scientific">Petromyzon marinus</name>
    <name type="common">Sea lamprey</name>
    <dbReference type="NCBI Taxonomy" id="7757"/>
    <lineage>
        <taxon>Eukaryota</taxon>
        <taxon>Metazoa</taxon>
        <taxon>Chordata</taxon>
        <taxon>Craniata</taxon>
        <taxon>Vertebrata</taxon>
        <taxon>Cyclostomata</taxon>
        <taxon>Hyperoartia</taxon>
        <taxon>Petromyzontiformes</taxon>
        <taxon>Petromyzontidae</taxon>
        <taxon>Petromyzon</taxon>
    </lineage>
</organism>
<comment type="subcellular location">
    <subcellularLocation>
        <location evidence="1">Nucleus</location>
    </subcellularLocation>
</comment>
<feature type="repeat" description="WD" evidence="5">
    <location>
        <begin position="131"/>
        <end position="172"/>
    </location>
</feature>
<dbReference type="InterPro" id="IPR015943">
    <property type="entry name" value="WD40/YVTN_repeat-like_dom_sf"/>
</dbReference>
<dbReference type="GO" id="GO:0003677">
    <property type="term" value="F:DNA binding"/>
    <property type="evidence" value="ECO:0007669"/>
    <property type="project" value="UniProtKB-KW"/>
</dbReference>
<gene>
    <name evidence="12" type="primary">WDHD1</name>
</gene>
<name>A0AAJ7T611_PETMA</name>
<evidence type="ECO:0000256" key="4">
    <source>
        <dbReference type="ARBA" id="ARBA00023242"/>
    </source>
</evidence>
<dbReference type="PROSITE" id="PS00678">
    <property type="entry name" value="WD_REPEATS_1"/>
    <property type="match status" value="1"/>
</dbReference>
<feature type="repeat" description="WD" evidence="5">
    <location>
        <begin position="235"/>
        <end position="266"/>
    </location>
</feature>
<dbReference type="AlphaFoldDB" id="A0AAJ7T611"/>
<feature type="domain" description="WDHD1/CFT4 helical bundle" evidence="8">
    <location>
        <begin position="733"/>
        <end position="798"/>
    </location>
</feature>
<dbReference type="Pfam" id="PF24815">
    <property type="entry name" value="HMG_WDHD1"/>
    <property type="match status" value="1"/>
</dbReference>
<dbReference type="InterPro" id="IPR019775">
    <property type="entry name" value="WD40_repeat_CS"/>
</dbReference>
<sequence length="1069" mass="115864">MAERKAMRYGHMEGFTGLCYDDIGRYIVTCGVDGDVRIWDGFDDDDPTSVRVGEKAHAVALKGSRLVTAVSNHTVQVHTFPEGVADGIVTRFTAAPSHLDFNHDGSKLAAAGSDFLIKVVAIEGGEQQVTLCGHQAPVLSVAFDPCGVFLASSSCDGTVCIWLISDQSRAQTWALLDKSNDVCNARTLCRLAWQPHTGQHLAVPVGKAVKVFERNSWDKNFELVADGVLQPWNVVAWAPGGASVAAASVDGHIVVWDIASRSCVERVRHEKGYSICGLAWSPQGSGELAYTDTKGNLGLLLHVSMGSTVAPREVPQAGPHAAAAEDAYDDLFDTDDAGFRDDEAMEDEGDGDDARPAANRNRSLVLHDDDSRDTGSLRQGSAVDEDDGSRGPAAEDQRPGPFPPGATGPVPTPRQKAFQPGSTPAHLSHRFMMWNSVGVVRSYNDEQDSAIDVEFHDASLHHSMHLANNLNHTLAHLSSQAVLLACEATEDTPSKVQCLHFGSWDTTKEWTLELPTGETARAICVGGDWVAVASSGASMGPLLRILSLGGLQREVSLLPGPVLALAAHASKLLVAYHRGVAFDGDQCVGFQLLDLSCQGRRAVVRGDPIPLGPKAYLTWLGFSAEGTPVFADSLGVVSLMNRALGYSWTPVCCTRDLLKSRGDHYWLVGVQEALQQLRCIPCKGSRFPPTLPRPAVTVVPFKLPFCQMNTEKGAMEEQYWCSRLTKGAGPKGDATHHQQECLMKMFALACKLDREFRCVEVAHMMTPAALTLAIKYASRSRHLGLAERLAELARSLEEEAEAKAEDDEDVEVAENEAETAAEEPPVRRDADRNRPVLQSNRDQEPSLPIRPGPVVRKSSLHRSNPFKVSAEAATSSEERPPCSSILDSMSKPRRSAPTPSPGPQPAKPKAKQATLFGVSLKAKDQEVVAGDAQKKEEPGDSQKKEAAGGMTKDKEAVRCVRTGFELWLRENRELVEAGRSDLGEEDLVRDGTARFRELSSQEKKEWNAKAKAFAQEAKEVEDLKRMREEPAAENNGKAPPDDERASKRKRPLAAVTSVQLSAFAFSKDG</sequence>
<dbReference type="GO" id="GO:0006261">
    <property type="term" value="P:DNA-templated DNA replication"/>
    <property type="evidence" value="ECO:0007669"/>
    <property type="project" value="InterPro"/>
</dbReference>
<evidence type="ECO:0000259" key="7">
    <source>
        <dbReference type="Pfam" id="PF12341"/>
    </source>
</evidence>
<dbReference type="PROSITE" id="PS50294">
    <property type="entry name" value="WD_REPEATS_REGION"/>
    <property type="match status" value="2"/>
</dbReference>
<feature type="compositionally biased region" description="Basic and acidic residues" evidence="6">
    <location>
        <begin position="1017"/>
        <end position="1030"/>
    </location>
</feature>
<feature type="domain" description="WDHD1 first WD40" evidence="10">
    <location>
        <begin position="8"/>
        <end position="299"/>
    </location>
</feature>
<feature type="region of interest" description="Disordered" evidence="6">
    <location>
        <begin position="311"/>
        <end position="424"/>
    </location>
</feature>
<evidence type="ECO:0000256" key="3">
    <source>
        <dbReference type="ARBA" id="ARBA00022737"/>
    </source>
</evidence>
<feature type="domain" description="WD repeat and HMG-box DNA-binding protein 1 HMG-box" evidence="9">
    <location>
        <begin position="961"/>
        <end position="1009"/>
    </location>
</feature>
<dbReference type="InterPro" id="IPR036322">
    <property type="entry name" value="WD40_repeat_dom_sf"/>
</dbReference>
<dbReference type="SUPFAM" id="SSF50978">
    <property type="entry name" value="WD40 repeat-like"/>
    <property type="match status" value="1"/>
</dbReference>
<dbReference type="CTD" id="11169"/>
<keyword evidence="3" id="KW-0677">Repeat</keyword>
<keyword evidence="11" id="KW-1185">Reference proteome</keyword>
<dbReference type="InterPro" id="IPR057646">
    <property type="entry name" value="WD40_WDHD1_1st"/>
</dbReference>
<keyword evidence="2 5" id="KW-0853">WD repeat</keyword>
<feature type="region of interest" description="Disordered" evidence="6">
    <location>
        <begin position="1017"/>
        <end position="1053"/>
    </location>
</feature>
<dbReference type="SMART" id="SM00320">
    <property type="entry name" value="WD40"/>
    <property type="match status" value="5"/>
</dbReference>
<dbReference type="CDD" id="cd21993">
    <property type="entry name" value="HMG-box_WDHD1"/>
    <property type="match status" value="1"/>
</dbReference>
<dbReference type="PANTHER" id="PTHR19932:SF10">
    <property type="entry name" value="WD REPEAT AND HMG-BOX DNA-BINDING PROTEIN 1"/>
    <property type="match status" value="1"/>
</dbReference>
<evidence type="ECO:0000256" key="6">
    <source>
        <dbReference type="SAM" id="MobiDB-lite"/>
    </source>
</evidence>
<dbReference type="InterPro" id="IPR022100">
    <property type="entry name" value="WDHD1/CFT4_beta-prop_2nd"/>
</dbReference>
<feature type="compositionally biased region" description="Basic and acidic residues" evidence="6">
    <location>
        <begin position="365"/>
        <end position="375"/>
    </location>
</feature>
<keyword evidence="4" id="KW-0539">Nucleus</keyword>
<evidence type="ECO:0000256" key="2">
    <source>
        <dbReference type="ARBA" id="ARBA00022574"/>
    </source>
</evidence>
<dbReference type="PROSITE" id="PS50082">
    <property type="entry name" value="WD_REPEATS_2"/>
    <property type="match status" value="3"/>
</dbReference>
<dbReference type="GO" id="GO:0043596">
    <property type="term" value="C:nuclear replication fork"/>
    <property type="evidence" value="ECO:0007669"/>
    <property type="project" value="TreeGrafter"/>
</dbReference>
<dbReference type="GO" id="GO:0003682">
    <property type="term" value="F:chromatin binding"/>
    <property type="evidence" value="ECO:0007669"/>
    <property type="project" value="TreeGrafter"/>
</dbReference>
<feature type="compositionally biased region" description="Acidic residues" evidence="6">
    <location>
        <begin position="326"/>
        <end position="336"/>
    </location>
</feature>
<evidence type="ECO:0000313" key="12">
    <source>
        <dbReference type="RefSeq" id="XP_032811839.1"/>
    </source>
</evidence>
<dbReference type="Gene3D" id="2.130.10.10">
    <property type="entry name" value="YVTN repeat-like/Quinoprotein amine dehydrogenase"/>
    <property type="match status" value="3"/>
</dbReference>
<evidence type="ECO:0000256" key="5">
    <source>
        <dbReference type="PROSITE-ProRule" id="PRU00221"/>
    </source>
</evidence>
<proteinExistence type="predicted"/>
<evidence type="ECO:0000313" key="11">
    <source>
        <dbReference type="Proteomes" id="UP001318040"/>
    </source>
</evidence>
<dbReference type="Pfam" id="PF20946">
    <property type="entry name" value="Ctf4_C"/>
    <property type="match status" value="1"/>
</dbReference>
<dbReference type="Pfam" id="PF24817">
    <property type="entry name" value="WD40_WDHD1_1st"/>
    <property type="match status" value="1"/>
</dbReference>
<keyword evidence="12" id="KW-0238">DNA-binding</keyword>
<feature type="compositionally biased region" description="Pro residues" evidence="6">
    <location>
        <begin position="400"/>
        <end position="412"/>
    </location>
</feature>
<evidence type="ECO:0000259" key="8">
    <source>
        <dbReference type="Pfam" id="PF20946"/>
    </source>
</evidence>
<feature type="repeat" description="WD" evidence="5">
    <location>
        <begin position="8"/>
        <end position="40"/>
    </location>
</feature>
<protein>
    <submittedName>
        <fullName evidence="12">WD repeat and HMG-box DNA-binding protein 1</fullName>
    </submittedName>
</protein>
<dbReference type="InterPro" id="IPR036910">
    <property type="entry name" value="HMG_box_dom_sf"/>
</dbReference>
<dbReference type="InterPro" id="IPR001680">
    <property type="entry name" value="WD40_rpt"/>
</dbReference>
<dbReference type="Pfam" id="PF12341">
    <property type="entry name" value="Mcl1_mid"/>
    <property type="match status" value="1"/>
</dbReference>
<dbReference type="KEGG" id="pmrn:116943250"/>
<dbReference type="Proteomes" id="UP001318040">
    <property type="component" value="Chromosome 17"/>
</dbReference>
<dbReference type="GO" id="GO:0006281">
    <property type="term" value="P:DNA repair"/>
    <property type="evidence" value="ECO:0007669"/>
    <property type="project" value="TreeGrafter"/>
</dbReference>
<reference evidence="12" key="1">
    <citation type="submission" date="2025-08" db="UniProtKB">
        <authorList>
            <consortium name="RefSeq"/>
        </authorList>
    </citation>
    <scope>IDENTIFICATION</scope>
    <source>
        <tissue evidence="12">Sperm</tissue>
    </source>
</reference>
<dbReference type="RefSeq" id="XP_032811839.1">
    <property type="nucleotide sequence ID" value="XM_032955948.1"/>
</dbReference>
<feature type="region of interest" description="Disordered" evidence="6">
    <location>
        <begin position="797"/>
        <end position="954"/>
    </location>
</feature>
<evidence type="ECO:0000259" key="9">
    <source>
        <dbReference type="Pfam" id="PF24815"/>
    </source>
</evidence>
<feature type="compositionally biased region" description="Basic and acidic residues" evidence="6">
    <location>
        <begin position="824"/>
        <end position="834"/>
    </location>
</feature>
<feature type="compositionally biased region" description="Acidic residues" evidence="6">
    <location>
        <begin position="804"/>
        <end position="821"/>
    </location>
</feature>
<accession>A0AAJ7T611</accession>
<feature type="domain" description="WDHD1/CFT4 second beta-propeller" evidence="7">
    <location>
        <begin position="416"/>
        <end position="704"/>
    </location>
</feature>
<dbReference type="SUPFAM" id="SSF47095">
    <property type="entry name" value="HMG-box"/>
    <property type="match status" value="1"/>
</dbReference>
<dbReference type="InterPro" id="IPR048591">
    <property type="entry name" value="WDHD1/CFT4_hel"/>
</dbReference>
<dbReference type="PANTHER" id="PTHR19932">
    <property type="entry name" value="WD REPEAT AND HMG-BOX DNA BINDING PROTEIN"/>
    <property type="match status" value="1"/>
</dbReference>
<dbReference type="GO" id="GO:0000278">
    <property type="term" value="P:mitotic cell cycle"/>
    <property type="evidence" value="ECO:0007669"/>
    <property type="project" value="TreeGrafter"/>
</dbReference>
<feature type="compositionally biased region" description="Basic and acidic residues" evidence="6">
    <location>
        <begin position="921"/>
        <end position="954"/>
    </location>
</feature>
<dbReference type="Gene3D" id="1.10.30.10">
    <property type="entry name" value="High mobility group box domain"/>
    <property type="match status" value="1"/>
</dbReference>